<evidence type="ECO:0000313" key="2">
    <source>
        <dbReference type="EMBL" id="UXE39490.1"/>
    </source>
</evidence>
<gene>
    <name evidence="2" type="ORF">N2J37_06990</name>
</gene>
<dbReference type="InterPro" id="IPR013321">
    <property type="entry name" value="Arc_rbn_hlx_hlx"/>
</dbReference>
<evidence type="ECO:0000259" key="1">
    <source>
        <dbReference type="Pfam" id="PF03869"/>
    </source>
</evidence>
<dbReference type="GO" id="GO:0006355">
    <property type="term" value="P:regulation of DNA-templated transcription"/>
    <property type="evidence" value="ECO:0007669"/>
    <property type="project" value="InterPro"/>
</dbReference>
<sequence length="121" mass="13595">MTEKQVKDYEKFVVRFPDGMRDAVAERAKSNGRSMNSEIVQIIEDALSGAPAVAIGSHKELVERYRALAKSLPDNGNSEEWQKEIDRLSIAIIDAMTPLVLLRTELVKLSDKAKNHDETQK</sequence>
<dbReference type="AlphaFoldDB" id="A0A9Q9MZK2"/>
<dbReference type="Pfam" id="PF03869">
    <property type="entry name" value="Arc"/>
    <property type="match status" value="1"/>
</dbReference>
<dbReference type="GO" id="GO:0043565">
    <property type="term" value="F:sequence-specific DNA binding"/>
    <property type="evidence" value="ECO:0007669"/>
    <property type="project" value="UniProtKB-ARBA"/>
</dbReference>
<keyword evidence="2" id="KW-0238">DNA-binding</keyword>
<organism evidence="2 3">
    <name type="scientific">Raoultella ornithinolytica</name>
    <name type="common">Klebsiella ornithinolytica</name>
    <dbReference type="NCBI Taxonomy" id="54291"/>
    <lineage>
        <taxon>Bacteria</taxon>
        <taxon>Pseudomonadati</taxon>
        <taxon>Pseudomonadota</taxon>
        <taxon>Gammaproteobacteria</taxon>
        <taxon>Enterobacterales</taxon>
        <taxon>Enterobacteriaceae</taxon>
        <taxon>Klebsiella/Raoultella group</taxon>
        <taxon>Raoultella</taxon>
    </lineage>
</organism>
<reference evidence="2" key="1">
    <citation type="submission" date="2022-09" db="EMBL/GenBank/DDBJ databases">
        <title>Multidrug resistance Raoultella ornithinolytica Strain MQB_Silv_108.</title>
        <authorList>
            <person name="Quintela-Baluja M."/>
        </authorList>
    </citation>
    <scope>NUCLEOTIDE SEQUENCE</scope>
    <source>
        <strain evidence="2">MQB_Silv_108</strain>
    </source>
</reference>
<dbReference type="Gene3D" id="1.10.1220.10">
    <property type="entry name" value="Met repressor-like"/>
    <property type="match status" value="1"/>
</dbReference>
<dbReference type="InterPro" id="IPR010985">
    <property type="entry name" value="Ribbon_hlx_hlx"/>
</dbReference>
<dbReference type="SUPFAM" id="SSF47598">
    <property type="entry name" value="Ribbon-helix-helix"/>
    <property type="match status" value="1"/>
</dbReference>
<evidence type="ECO:0000313" key="3">
    <source>
        <dbReference type="Proteomes" id="UP001064206"/>
    </source>
</evidence>
<feature type="domain" description="Arc-like DNA binding" evidence="1">
    <location>
        <begin position="8"/>
        <end position="48"/>
    </location>
</feature>
<dbReference type="EMBL" id="CP104450">
    <property type="protein sequence ID" value="UXE39490.1"/>
    <property type="molecule type" value="Genomic_DNA"/>
</dbReference>
<dbReference type="Proteomes" id="UP001064206">
    <property type="component" value="Chromosome"/>
</dbReference>
<dbReference type="RefSeq" id="WP_260990560.1">
    <property type="nucleotide sequence ID" value="NZ_CP104450.1"/>
</dbReference>
<protein>
    <submittedName>
        <fullName evidence="2">Arc family DNA-binding protein</fullName>
    </submittedName>
</protein>
<accession>A0A9Q9MZK2</accession>
<proteinExistence type="predicted"/>
<name>A0A9Q9MZK2_RAOOR</name>
<dbReference type="InterPro" id="IPR005569">
    <property type="entry name" value="Arc_DNA-bd_dom"/>
</dbReference>